<name>A0A5A8CR71_CAFRO</name>
<dbReference type="InterPro" id="IPR049304">
    <property type="entry name" value="Gly_rich_dom"/>
</dbReference>
<feature type="compositionally biased region" description="Low complexity" evidence="4">
    <location>
        <begin position="823"/>
        <end position="838"/>
    </location>
</feature>
<comment type="caution">
    <text evidence="6">The sequence shown here is derived from an EMBL/GenBank/DDBJ whole genome shotgun (WGS) entry which is preliminary data.</text>
</comment>
<feature type="compositionally biased region" description="Low complexity" evidence="4">
    <location>
        <begin position="605"/>
        <end position="616"/>
    </location>
</feature>
<keyword evidence="1" id="KW-0677">Repeat</keyword>
<feature type="region of interest" description="Disordered" evidence="4">
    <location>
        <begin position="1218"/>
        <end position="1408"/>
    </location>
</feature>
<dbReference type="PROSITE" id="PS50088">
    <property type="entry name" value="ANK_REPEAT"/>
    <property type="match status" value="2"/>
</dbReference>
<dbReference type="PANTHER" id="PTHR24173">
    <property type="entry name" value="ANKYRIN REPEAT CONTAINING"/>
    <property type="match status" value="1"/>
</dbReference>
<feature type="compositionally biased region" description="Low complexity" evidence="4">
    <location>
        <begin position="1037"/>
        <end position="1051"/>
    </location>
</feature>
<feature type="compositionally biased region" description="Basic residues" evidence="4">
    <location>
        <begin position="341"/>
        <end position="360"/>
    </location>
</feature>
<dbReference type="Pfam" id="PF12796">
    <property type="entry name" value="Ank_2"/>
    <property type="match status" value="1"/>
</dbReference>
<feature type="region of interest" description="Disordered" evidence="4">
    <location>
        <begin position="713"/>
        <end position="738"/>
    </location>
</feature>
<evidence type="ECO:0000313" key="6">
    <source>
        <dbReference type="EMBL" id="KAA0155573.1"/>
    </source>
</evidence>
<feature type="compositionally biased region" description="Basic and acidic residues" evidence="4">
    <location>
        <begin position="757"/>
        <end position="767"/>
    </location>
</feature>
<proteinExistence type="predicted"/>
<dbReference type="SMART" id="SM00248">
    <property type="entry name" value="ANK"/>
    <property type="match status" value="4"/>
</dbReference>
<feature type="repeat" description="ANK" evidence="3">
    <location>
        <begin position="65"/>
        <end position="89"/>
    </location>
</feature>
<feature type="compositionally biased region" description="Low complexity" evidence="4">
    <location>
        <begin position="857"/>
        <end position="875"/>
    </location>
</feature>
<evidence type="ECO:0000259" key="5">
    <source>
        <dbReference type="Pfam" id="PF21722"/>
    </source>
</evidence>
<feature type="compositionally biased region" description="Low complexity" evidence="4">
    <location>
        <begin position="1858"/>
        <end position="1869"/>
    </location>
</feature>
<dbReference type="InterPro" id="IPR036770">
    <property type="entry name" value="Ankyrin_rpt-contain_sf"/>
</dbReference>
<feature type="region of interest" description="Disordered" evidence="4">
    <location>
        <begin position="1164"/>
        <end position="1202"/>
    </location>
</feature>
<organism evidence="6 7">
    <name type="scientific">Cafeteria roenbergensis</name>
    <name type="common">Marine flagellate</name>
    <dbReference type="NCBI Taxonomy" id="33653"/>
    <lineage>
        <taxon>Eukaryota</taxon>
        <taxon>Sar</taxon>
        <taxon>Stramenopiles</taxon>
        <taxon>Bigyra</taxon>
        <taxon>Opalozoa</taxon>
        <taxon>Bicosoecida</taxon>
        <taxon>Cafeteriaceae</taxon>
        <taxon>Cafeteria</taxon>
    </lineage>
</organism>
<dbReference type="Proteomes" id="UP000323011">
    <property type="component" value="Unassembled WGS sequence"/>
</dbReference>
<dbReference type="PANTHER" id="PTHR24173:SF74">
    <property type="entry name" value="ANKYRIN REPEAT DOMAIN-CONTAINING PROTEIN 16"/>
    <property type="match status" value="1"/>
</dbReference>
<dbReference type="Pfam" id="PF21722">
    <property type="entry name" value="Gly_rich_2"/>
    <property type="match status" value="1"/>
</dbReference>
<gene>
    <name evidence="6" type="ORF">FNF29_01490</name>
</gene>
<feature type="compositionally biased region" description="Polar residues" evidence="4">
    <location>
        <begin position="846"/>
        <end position="856"/>
    </location>
</feature>
<evidence type="ECO:0000256" key="1">
    <source>
        <dbReference type="ARBA" id="ARBA00022737"/>
    </source>
</evidence>
<evidence type="ECO:0000256" key="2">
    <source>
        <dbReference type="ARBA" id="ARBA00023043"/>
    </source>
</evidence>
<reference evidence="6 7" key="1">
    <citation type="submission" date="2019-07" db="EMBL/GenBank/DDBJ databases">
        <title>Genomes of Cafeteria roenbergensis.</title>
        <authorList>
            <person name="Fischer M.G."/>
            <person name="Hackl T."/>
            <person name="Roman M."/>
        </authorList>
    </citation>
    <scope>NUCLEOTIDE SEQUENCE [LARGE SCALE GENOMIC DNA]</scope>
    <source>
        <strain evidence="6 7">BVI</strain>
    </source>
</reference>
<sequence>MSLWGAARRGEADSALRFLIGGQDPSEPSPERGDPPLVLAARAGHAEVVAMLLAAGADPDGRDAAGRSALHHAAARGDARMAGLLVSRGLAAVGCRDSYGELPIHAAAEGGHLGLLRLLMHHSRRCLLGYTRSPRFVARCQELFDEALLARLDKWQRQVYRLGWFHADFLSLLGGLFDDYDRQLAENARWVELREGLSARYGSHVPPPVWPPRRPGRRLRKRTRLLRRGLFGAKGRTRHQGGEGNRGDGEEDSGDDAERAADGSGRSGARSLKAARGRVGVRGDLLNVARGLEPDDHDSLASSGSEIDEAASRLGADDSEDALSFGSQSPRSEAGDADVRRQRRLRQLAASRARKRKREARRLGLTLDQQDEAAGPPPDADAELTRGGSGGESSEPTDEQASESSDQSTDDSDGEPRLPPPGDPVALVRLVFGDAAVAMPHPASVLPRVLSARMTSSAVAVGILRIAGTGASEDDAVSPAVFAQLMAASLFALLSHAPSRRGRTPLHCAAAPNVGLTRPAHILTAQALVNEYGAEMTVGDIAGATPLDCVMRRVRMRAQAEWAVLAAVTDTGRHRDSSGDGTRASDAAAQSRGPASRHGLGRALQASKGDASAGKGAQAVWDRATSSDWGLDAATRELRSLGAGAASRALKKLLETAEARQRLLRAATEAREQERDAARVKAAERSQRELLAKVAQAGAQALREAESLGLVGQPSTLRSSLPRSPAPAAGRPGDRCVAPRPCTAPMGLLAAARERLAEGAPEHDTELRLLVTPRGRGDRSAGDVQPGQGDAGSSSPGGEGLSRAPSEFASGFSSASTSRLGGSPRRQSAGQAAAGHSAPQRRKDGPSSSGAATSRLSAPASGDSAFAADSADGQARSPRHALSAYSSSSSSSSSRDSAPLFGHSDGSRDEVTVRLAGRRRRACSSGAAELGERTGHRAVIPSAVRSPTADAMPSFEQAHVLADGGDDALALRANLEASGVAPELLDALERAALAWPPSARQSVSDQGGPLSARAVGEPEAAETGATSAGSEPTDQQASRGRAARVSAPPRPSLSLSLLPAVAKLPASGVTARSAPGAKSARSVGTVRFADEARAGSAAAPRTARRASTDVTEGGASAMFAQITSLAPLPSAAQVSAQAIAEVAAGARLDPIVVVSSSSAAAGHASGSSLQALGPDANSSSDLATMSQGVPATGPSSLGPEEAVMTGPAAHLLRDLLLGGDEPADDESASASERAEANRGTPSSAFAGGSPARSSDLLTGRSRNSHPRSGRSMEVGATGESPWHEAATPPSARCEGKDAQLSARSASSQGGGTGLVAMEPSMPDSMLDGASSFASGSDGGASPLHSLESVAQSDGAPGNGEPLLMQGSGSFAQPTAAAPIASSPRLRPADAPRPSAGLSPVPRIGPPKRAQTADELIARLEERGARFHFDVPLLALLKTAASRQAAGIRVSDWADGKWLGERERLVWDRLHSPLRLVELEGVPMTVAEWQRFGARLLESKRFLVQRAAARIREVRTEENRIAAMLEQDPERLVLSDVPGSGALIPVKHRRAERAEFLRSLGIRRFSVAGRHVLRVPPTVREVMLQVWGGGGGGGRSRDGVGGDGGGGAYVETIVQVRGGDELVIVVGEGGKGGQLGYPEDDAERALKDALRRIEASTRAADASGEDPVRATKVAAVSEGLDPESSVRLLELMAQHAHRLTDAMAMELASLLERERQRFRVRSVAGGAPGGGEGRSGNRTFASGSGGGFSAVYLRRRTLRERKQWKRAYPGAWEEAAAERLGAPPAPEAEDAANGQLLALAGGGGGGGTRPGRPGGAAYASVGGWRGPVVRAGAGEEAHVVDSEAAVWGLVEAADPSLLGEGSEAGHAGAATTPRASQVPSAPAGASHGFYGSDGRWVPYDPEAAEAAMGASAPGPSGEYDETGAWVPAADAGAWGKGAAPGAASSGVGSEDGFYDADGTWTRWTDIGEYDADGNWVLHDGSGWYDPAGDYWPAPGQDADSWWDDARSADGPEAGDGAYGEGGGWEASRSRRTGGRSVKRGDASS</sequence>
<feature type="region of interest" description="Disordered" evidence="4">
    <location>
        <begin position="757"/>
        <end position="909"/>
    </location>
</feature>
<protein>
    <recommendedName>
        <fullName evidence="5">Glycine-rich domain-containing protein</fullName>
    </recommendedName>
</protein>
<keyword evidence="7" id="KW-1185">Reference proteome</keyword>
<dbReference type="Gene3D" id="1.25.40.20">
    <property type="entry name" value="Ankyrin repeat-containing domain"/>
    <property type="match status" value="1"/>
</dbReference>
<dbReference type="PROSITE" id="PS50297">
    <property type="entry name" value="ANK_REP_REGION"/>
    <property type="match status" value="2"/>
</dbReference>
<feature type="region of interest" description="Disordered" evidence="4">
    <location>
        <begin position="1856"/>
        <end position="1886"/>
    </location>
</feature>
<accession>A0A5A8CR71</accession>
<feature type="repeat" description="ANK" evidence="3">
    <location>
        <begin position="32"/>
        <end position="64"/>
    </location>
</feature>
<evidence type="ECO:0000256" key="3">
    <source>
        <dbReference type="PROSITE-ProRule" id="PRU00023"/>
    </source>
</evidence>
<dbReference type="InterPro" id="IPR002110">
    <property type="entry name" value="Ankyrin_rpt"/>
</dbReference>
<feature type="compositionally biased region" description="Polar residues" evidence="4">
    <location>
        <begin position="811"/>
        <end position="820"/>
    </location>
</feature>
<feature type="domain" description="Glycine-rich" evidence="5">
    <location>
        <begin position="1568"/>
        <end position="1635"/>
    </location>
</feature>
<dbReference type="SUPFAM" id="SSF48403">
    <property type="entry name" value="Ankyrin repeat"/>
    <property type="match status" value="1"/>
</dbReference>
<feature type="compositionally biased region" description="Low complexity" evidence="4">
    <location>
        <begin position="717"/>
        <end position="731"/>
    </location>
</feature>
<feature type="compositionally biased region" description="Low complexity" evidence="4">
    <location>
        <begin position="1327"/>
        <end position="1341"/>
    </location>
</feature>
<evidence type="ECO:0000256" key="4">
    <source>
        <dbReference type="SAM" id="MobiDB-lite"/>
    </source>
</evidence>
<feature type="region of interest" description="Disordered" evidence="4">
    <location>
        <begin position="233"/>
        <end position="275"/>
    </location>
</feature>
<feature type="region of interest" description="Disordered" evidence="4">
    <location>
        <begin position="570"/>
        <end position="616"/>
    </location>
</feature>
<feature type="compositionally biased region" description="Polar residues" evidence="4">
    <location>
        <begin position="1176"/>
        <end position="1195"/>
    </location>
</feature>
<evidence type="ECO:0000313" key="7">
    <source>
        <dbReference type="Proteomes" id="UP000323011"/>
    </source>
</evidence>
<feature type="region of interest" description="Disordered" evidence="4">
    <location>
        <begin position="1987"/>
        <end position="2043"/>
    </location>
</feature>
<keyword evidence="2 3" id="KW-0040">ANK repeat</keyword>
<feature type="region of interest" description="Disordered" evidence="4">
    <location>
        <begin position="319"/>
        <end position="425"/>
    </location>
</feature>
<feature type="compositionally biased region" description="Polar residues" evidence="4">
    <location>
        <begin position="1024"/>
        <end position="1036"/>
    </location>
</feature>
<feature type="region of interest" description="Disordered" evidence="4">
    <location>
        <begin position="1722"/>
        <end position="1741"/>
    </location>
</feature>
<dbReference type="EMBL" id="VLTN01000006">
    <property type="protein sequence ID" value="KAA0155573.1"/>
    <property type="molecule type" value="Genomic_DNA"/>
</dbReference>
<feature type="region of interest" description="Disordered" evidence="4">
    <location>
        <begin position="998"/>
        <end position="1051"/>
    </location>
</feature>